<dbReference type="InterPro" id="IPR050325">
    <property type="entry name" value="Prot/Nucl_acid_deglycase"/>
</dbReference>
<reference evidence="5 6" key="1">
    <citation type="submission" date="2019-03" db="EMBL/GenBank/DDBJ databases">
        <title>Genomic Encyclopedia of Type Strains, Phase IV (KMG-IV): sequencing the most valuable type-strain genomes for metagenomic binning, comparative biology and taxonomic classification.</title>
        <authorList>
            <person name="Goeker M."/>
        </authorList>
    </citation>
    <scope>NUCLEOTIDE SEQUENCE [LARGE SCALE GENOMIC DNA]</scope>
    <source>
        <strain evidence="5 6">DSM 21667</strain>
    </source>
</reference>
<name>A0A4R6YPC2_9GAMM</name>
<comment type="caution">
    <text evidence="5">The sequence shown here is derived from an EMBL/GenBank/DDBJ whole genome shotgun (WGS) entry which is preliminary data.</text>
</comment>
<proteinExistence type="inferred from homology"/>
<dbReference type="EMBL" id="SNZH01000016">
    <property type="protein sequence ID" value="TDR39402.1"/>
    <property type="molecule type" value="Genomic_DNA"/>
</dbReference>
<dbReference type="Gene3D" id="3.40.50.880">
    <property type="match status" value="1"/>
</dbReference>
<evidence type="ECO:0000259" key="4">
    <source>
        <dbReference type="Pfam" id="PF01965"/>
    </source>
</evidence>
<keyword evidence="6" id="KW-1185">Reference proteome</keyword>
<sequence length="349" mass="38073">MWKKIRAAAIALLGAVVLLALAGWAYVDSLALQREPVANTASVAADLEFLQRRIPPTRGRILAVVTSTAHFDNGRRKAGYELTELSRAYWVFLANGYEVDIASPRGGEPPMVKDDDLVDADYAFLNDADARVKLAATLPLARIDPARYAAVYFVGGKGAMFDFVGNADIQRIVRELLPRGAVGAVCHGPAALLDMTAADGRPLLQGRRLTAFSNAEELFLIEDARAHFPFLLQEALAAQGAVFVEAPMYLENTVSDGRLITGQNPWSSWGVAEAMVRALGHEPVARTLTAEEYSVRLLATYHGSGLAAALAQKRELPRSDKRLLLMHALVAAMRWEPMHAYRLQKLARA</sequence>
<dbReference type="PANTHER" id="PTHR48094:SF11">
    <property type="entry name" value="GLUTATHIONE-INDEPENDENT GLYOXALASE HSP31-RELATED"/>
    <property type="match status" value="1"/>
</dbReference>
<dbReference type="GO" id="GO:0008233">
    <property type="term" value="F:peptidase activity"/>
    <property type="evidence" value="ECO:0007669"/>
    <property type="project" value="UniProtKB-KW"/>
</dbReference>
<organism evidence="5 6">
    <name type="scientific">Tahibacter aquaticus</name>
    <dbReference type="NCBI Taxonomy" id="520092"/>
    <lineage>
        <taxon>Bacteria</taxon>
        <taxon>Pseudomonadati</taxon>
        <taxon>Pseudomonadota</taxon>
        <taxon>Gammaproteobacteria</taxon>
        <taxon>Lysobacterales</taxon>
        <taxon>Rhodanobacteraceae</taxon>
        <taxon>Tahibacter</taxon>
    </lineage>
</organism>
<dbReference type="Proteomes" id="UP000295293">
    <property type="component" value="Unassembled WGS sequence"/>
</dbReference>
<comment type="similarity">
    <text evidence="3">Belongs to the peptidase C56 family. HSP31-like subfamily.</text>
</comment>
<evidence type="ECO:0000256" key="3">
    <source>
        <dbReference type="ARBA" id="ARBA00038493"/>
    </source>
</evidence>
<dbReference type="CDD" id="cd03141">
    <property type="entry name" value="GATase1_Hsp31_like"/>
    <property type="match status" value="1"/>
</dbReference>
<dbReference type="GO" id="GO:0019243">
    <property type="term" value="P:methylglyoxal catabolic process to D-lactate via S-lactoyl-glutathione"/>
    <property type="evidence" value="ECO:0007669"/>
    <property type="project" value="TreeGrafter"/>
</dbReference>
<evidence type="ECO:0000256" key="1">
    <source>
        <dbReference type="ARBA" id="ARBA00023016"/>
    </source>
</evidence>
<evidence type="ECO:0000313" key="5">
    <source>
        <dbReference type="EMBL" id="TDR39402.1"/>
    </source>
</evidence>
<protein>
    <submittedName>
        <fullName evidence="5">Putative intracellular protease/amidase</fullName>
    </submittedName>
</protein>
<evidence type="ECO:0000256" key="2">
    <source>
        <dbReference type="ARBA" id="ARBA00023239"/>
    </source>
</evidence>
<dbReference type="RefSeq" id="WP_133820869.1">
    <property type="nucleotide sequence ID" value="NZ_SNZH01000016.1"/>
</dbReference>
<dbReference type="GO" id="GO:0005737">
    <property type="term" value="C:cytoplasm"/>
    <property type="evidence" value="ECO:0007669"/>
    <property type="project" value="TreeGrafter"/>
</dbReference>
<gene>
    <name evidence="5" type="ORF">DFR29_116103</name>
</gene>
<evidence type="ECO:0000313" key="6">
    <source>
        <dbReference type="Proteomes" id="UP000295293"/>
    </source>
</evidence>
<dbReference type="PANTHER" id="PTHR48094">
    <property type="entry name" value="PROTEIN/NUCLEIC ACID DEGLYCASE DJ-1-RELATED"/>
    <property type="match status" value="1"/>
</dbReference>
<keyword evidence="1" id="KW-0346">Stress response</keyword>
<dbReference type="InterPro" id="IPR029062">
    <property type="entry name" value="Class_I_gatase-like"/>
</dbReference>
<keyword evidence="2" id="KW-0456">Lyase</keyword>
<dbReference type="SUPFAM" id="SSF52317">
    <property type="entry name" value="Class I glutamine amidotransferase-like"/>
    <property type="match status" value="1"/>
</dbReference>
<keyword evidence="5" id="KW-0645">Protease</keyword>
<dbReference type="OrthoDB" id="9792284at2"/>
<dbReference type="InterPro" id="IPR002818">
    <property type="entry name" value="DJ-1/PfpI"/>
</dbReference>
<feature type="domain" description="DJ-1/PfpI" evidence="4">
    <location>
        <begin position="79"/>
        <end position="272"/>
    </location>
</feature>
<dbReference type="GO" id="GO:0019172">
    <property type="term" value="F:glyoxalase III activity"/>
    <property type="evidence" value="ECO:0007669"/>
    <property type="project" value="TreeGrafter"/>
</dbReference>
<dbReference type="AlphaFoldDB" id="A0A4R6YPC2"/>
<dbReference type="Pfam" id="PF01965">
    <property type="entry name" value="DJ-1_PfpI"/>
    <property type="match status" value="1"/>
</dbReference>
<dbReference type="GO" id="GO:0006508">
    <property type="term" value="P:proteolysis"/>
    <property type="evidence" value="ECO:0007669"/>
    <property type="project" value="UniProtKB-KW"/>
</dbReference>
<accession>A0A4R6YPC2</accession>
<keyword evidence="5" id="KW-0378">Hydrolase</keyword>